<dbReference type="PANTHER" id="PTHR39456">
    <property type="entry name" value="METAL-DEPENDENT HYDROLASE"/>
    <property type="match status" value="1"/>
</dbReference>
<evidence type="ECO:0000313" key="3">
    <source>
        <dbReference type="EMBL" id="RJF88015.1"/>
    </source>
</evidence>
<feature type="compositionally biased region" description="Basic and acidic residues" evidence="1">
    <location>
        <begin position="19"/>
        <end position="30"/>
    </location>
</feature>
<comment type="caution">
    <text evidence="3">The sequence shown here is derived from an EMBL/GenBank/DDBJ whole genome shotgun (WGS) entry which is preliminary data.</text>
</comment>
<accession>A0A418WDA3</accession>
<feature type="transmembrane region" description="Helical" evidence="2">
    <location>
        <begin position="213"/>
        <end position="232"/>
    </location>
</feature>
<organism evidence="3 4">
    <name type="scientific">Oleomonas cavernae</name>
    <dbReference type="NCBI Taxonomy" id="2320859"/>
    <lineage>
        <taxon>Bacteria</taxon>
        <taxon>Pseudomonadati</taxon>
        <taxon>Pseudomonadota</taxon>
        <taxon>Alphaproteobacteria</taxon>
        <taxon>Acetobacterales</taxon>
        <taxon>Acetobacteraceae</taxon>
        <taxon>Oleomonas</taxon>
    </lineage>
</organism>
<name>A0A418WDA3_9PROT</name>
<dbReference type="GO" id="GO:0016787">
    <property type="term" value="F:hydrolase activity"/>
    <property type="evidence" value="ECO:0007669"/>
    <property type="project" value="UniProtKB-KW"/>
</dbReference>
<keyword evidence="3" id="KW-0378">Hydrolase</keyword>
<dbReference type="Pfam" id="PF10118">
    <property type="entry name" value="Metal_hydrol"/>
    <property type="match status" value="1"/>
</dbReference>
<evidence type="ECO:0000256" key="1">
    <source>
        <dbReference type="SAM" id="MobiDB-lite"/>
    </source>
</evidence>
<dbReference type="Proteomes" id="UP000284605">
    <property type="component" value="Unassembled WGS sequence"/>
</dbReference>
<evidence type="ECO:0000313" key="4">
    <source>
        <dbReference type="Proteomes" id="UP000284605"/>
    </source>
</evidence>
<protein>
    <submittedName>
        <fullName evidence="3">Metal-dependent hydrolase</fullName>
    </submittedName>
</protein>
<gene>
    <name evidence="3" type="ORF">D3874_14100</name>
</gene>
<proteinExistence type="predicted"/>
<evidence type="ECO:0000256" key="2">
    <source>
        <dbReference type="SAM" id="Phobius"/>
    </source>
</evidence>
<dbReference type="EMBL" id="QYUK01000011">
    <property type="protein sequence ID" value="RJF88015.1"/>
    <property type="molecule type" value="Genomic_DNA"/>
</dbReference>
<sequence length="293" mass="33568">MSVTNVAVSQNGPHGQTIKGRDHGQPDHDYPAQYPVQGRRHQGIVVRRGSGPDRVLRRHVDHVPEGEKFFMDAVRDNSGEITDPVMKAEIQGFTTQEAIHSREHLRYNRMVTQRAGAVVTRLEEGVKNRIAFANKMLSPKRRLAVTVALEHFTAILADYLMKNPKTLEGADPEMARLWLWHAIEENEHKAVAFDVFKSVAPGLRGYLLRTRTMLLVTMTFSFFMFQHVALILKADGHSNFRNWMRLIALFWGLRGVITRTALPWFDFFRPGFHPWDHDNRALLETQRAVLQAA</sequence>
<feature type="region of interest" description="Disordered" evidence="1">
    <location>
        <begin position="1"/>
        <end position="34"/>
    </location>
</feature>
<keyword evidence="2" id="KW-1133">Transmembrane helix</keyword>
<dbReference type="PANTHER" id="PTHR39456:SF1">
    <property type="entry name" value="METAL-DEPENDENT HYDROLASE"/>
    <property type="match status" value="1"/>
</dbReference>
<dbReference type="AlphaFoldDB" id="A0A418WDA3"/>
<keyword evidence="4" id="KW-1185">Reference proteome</keyword>
<feature type="compositionally biased region" description="Polar residues" evidence="1">
    <location>
        <begin position="1"/>
        <end position="14"/>
    </location>
</feature>
<feature type="transmembrane region" description="Helical" evidence="2">
    <location>
        <begin position="244"/>
        <end position="265"/>
    </location>
</feature>
<reference evidence="3 4" key="1">
    <citation type="submission" date="2018-09" db="EMBL/GenBank/DDBJ databases">
        <authorList>
            <person name="Zhu H."/>
        </authorList>
    </citation>
    <scope>NUCLEOTIDE SEQUENCE [LARGE SCALE GENOMIC DNA]</scope>
    <source>
        <strain evidence="3 4">K1W22B-8</strain>
    </source>
</reference>
<dbReference type="InterPro" id="IPR016516">
    <property type="entry name" value="UCP07580"/>
</dbReference>
<keyword evidence="2" id="KW-0812">Transmembrane</keyword>
<keyword evidence="2" id="KW-0472">Membrane</keyword>